<dbReference type="STRING" id="417102.CA982_15275"/>
<organism evidence="1 2">
    <name type="scientific">Gordonia lacunae</name>
    <dbReference type="NCBI Taxonomy" id="417102"/>
    <lineage>
        <taxon>Bacteria</taxon>
        <taxon>Bacillati</taxon>
        <taxon>Actinomycetota</taxon>
        <taxon>Actinomycetes</taxon>
        <taxon>Mycobacteriales</taxon>
        <taxon>Gordoniaceae</taxon>
        <taxon>Gordonia</taxon>
    </lineage>
</organism>
<proteinExistence type="predicted"/>
<keyword evidence="2" id="KW-1185">Reference proteome</keyword>
<dbReference type="InterPro" id="IPR011004">
    <property type="entry name" value="Trimer_LpxA-like_sf"/>
</dbReference>
<dbReference type="SUPFAM" id="SSF51161">
    <property type="entry name" value="Trimeric LpxA-like enzymes"/>
    <property type="match status" value="1"/>
</dbReference>
<dbReference type="InterPro" id="IPR051159">
    <property type="entry name" value="Hexapeptide_acetyltransf"/>
</dbReference>
<evidence type="ECO:0000313" key="2">
    <source>
        <dbReference type="Proteomes" id="UP000194632"/>
    </source>
</evidence>
<reference evidence="1 2" key="1">
    <citation type="submission" date="2017-05" db="EMBL/GenBank/DDBJ databases">
        <title>Biotechnological potential of actinobacteria isolated from South African environments.</title>
        <authorList>
            <person name="Le Roes-Hill M."/>
            <person name="Prins A."/>
            <person name="Durrell K.A."/>
        </authorList>
    </citation>
    <scope>NUCLEOTIDE SEQUENCE [LARGE SCALE GENOMIC DNA]</scope>
    <source>
        <strain evidence="1">BS2</strain>
    </source>
</reference>
<dbReference type="OrthoDB" id="2643438at2"/>
<dbReference type="PANTHER" id="PTHR23416">
    <property type="entry name" value="SIALIC ACID SYNTHASE-RELATED"/>
    <property type="match status" value="1"/>
</dbReference>
<protein>
    <submittedName>
        <fullName evidence="1">Acetyltransferase</fullName>
    </submittedName>
</protein>
<dbReference type="InterPro" id="IPR001451">
    <property type="entry name" value="Hexapep"/>
</dbReference>
<dbReference type="PANTHER" id="PTHR23416:SF54">
    <property type="entry name" value="ACETYLTRANSFERASE, CYSE_LACA_LPXA_NODL FAMILY (AFU_ORTHOLOGUE AFUA_2G08430)-RELATED"/>
    <property type="match status" value="1"/>
</dbReference>
<gene>
    <name evidence="1" type="ORF">CA982_15275</name>
</gene>
<dbReference type="AlphaFoldDB" id="A0A243Q8K9"/>
<keyword evidence="1" id="KW-0808">Transferase</keyword>
<dbReference type="Proteomes" id="UP000194632">
    <property type="component" value="Unassembled WGS sequence"/>
</dbReference>
<evidence type="ECO:0000313" key="1">
    <source>
        <dbReference type="EMBL" id="OUC77807.1"/>
    </source>
</evidence>
<dbReference type="GO" id="GO:0008374">
    <property type="term" value="F:O-acyltransferase activity"/>
    <property type="evidence" value="ECO:0007669"/>
    <property type="project" value="TreeGrafter"/>
</dbReference>
<name>A0A243Q8K9_9ACTN</name>
<dbReference type="EMBL" id="NGFO01000017">
    <property type="protein sequence ID" value="OUC77807.1"/>
    <property type="molecule type" value="Genomic_DNA"/>
</dbReference>
<comment type="caution">
    <text evidence="1">The sequence shown here is derived from an EMBL/GenBank/DDBJ whole genome shotgun (WGS) entry which is preliminary data.</text>
</comment>
<accession>A0A243Q8K9</accession>
<sequence length="192" mass="19626">MTSGRSLGAYMSSWLINGPGASHLVPAIVRRALLRWAGARIGKARILPAGIFRGELRNLEIGNGVFINTGVSIFPTGGISVGDGVHFGPNCTVMTGTHAVGTSHKRAATPTRFEPVVVGAGAWLGASVTVCPGVTIGEGCVVAPGAVVVDDLQPNGFYAGVPARLKNFLPTDLQDGELPLESGDSIALGGAR</sequence>
<dbReference type="Gene3D" id="2.160.10.10">
    <property type="entry name" value="Hexapeptide repeat proteins"/>
    <property type="match status" value="1"/>
</dbReference>
<dbReference type="Pfam" id="PF00132">
    <property type="entry name" value="Hexapep"/>
    <property type="match status" value="1"/>
</dbReference>
<dbReference type="CDD" id="cd04647">
    <property type="entry name" value="LbH_MAT_like"/>
    <property type="match status" value="1"/>
</dbReference>